<keyword evidence="3 5" id="KW-0067">ATP-binding</keyword>
<evidence type="ECO:0000256" key="2">
    <source>
        <dbReference type="ARBA" id="ARBA00022741"/>
    </source>
</evidence>
<name>A0A6N8U870_9FIRM</name>
<dbReference type="SMART" id="SM00382">
    <property type="entry name" value="AAA"/>
    <property type="match status" value="1"/>
</dbReference>
<dbReference type="InterPro" id="IPR003439">
    <property type="entry name" value="ABC_transporter-like_ATP-bd"/>
</dbReference>
<evidence type="ECO:0000256" key="3">
    <source>
        <dbReference type="ARBA" id="ARBA00022840"/>
    </source>
</evidence>
<feature type="domain" description="ABC transporter" evidence="4">
    <location>
        <begin position="4"/>
        <end position="221"/>
    </location>
</feature>
<dbReference type="EMBL" id="WUUQ01000002">
    <property type="protein sequence ID" value="MXQ73544.1"/>
    <property type="molecule type" value="Genomic_DNA"/>
</dbReference>
<dbReference type="InterPro" id="IPR003593">
    <property type="entry name" value="AAA+_ATPase"/>
</dbReference>
<reference evidence="5 6" key="2">
    <citation type="submission" date="2020-01" db="EMBL/GenBank/DDBJ databases">
        <title>Clostridiaceae sp. nov. isolated from the gut of human by culturomics.</title>
        <authorList>
            <person name="Chang Y."/>
        </authorList>
    </citation>
    <scope>NUCLEOTIDE SEQUENCE [LARGE SCALE GENOMIC DNA]</scope>
    <source>
        <strain evidence="5 6">DONG20-135</strain>
    </source>
</reference>
<dbReference type="PROSITE" id="PS00211">
    <property type="entry name" value="ABC_TRANSPORTER_1"/>
    <property type="match status" value="1"/>
</dbReference>
<dbReference type="InterPro" id="IPR017871">
    <property type="entry name" value="ABC_transporter-like_CS"/>
</dbReference>
<dbReference type="PANTHER" id="PTHR42798:SF6">
    <property type="entry name" value="CELL DIVISION ATP-BINDING PROTEIN FTSE"/>
    <property type="match status" value="1"/>
</dbReference>
<evidence type="ECO:0000256" key="1">
    <source>
        <dbReference type="ARBA" id="ARBA00005417"/>
    </source>
</evidence>
<dbReference type="GO" id="GO:0016887">
    <property type="term" value="F:ATP hydrolysis activity"/>
    <property type="evidence" value="ECO:0007669"/>
    <property type="project" value="InterPro"/>
</dbReference>
<gene>
    <name evidence="5" type="ORF">GSF08_06305</name>
</gene>
<protein>
    <submittedName>
        <fullName evidence="5">ATP-binding cassette domain-containing protein</fullName>
    </submittedName>
</protein>
<keyword evidence="6" id="KW-1185">Reference proteome</keyword>
<comment type="similarity">
    <text evidence="1">Belongs to the ABC transporter superfamily.</text>
</comment>
<accession>A0A6N8U870</accession>
<evidence type="ECO:0000313" key="5">
    <source>
        <dbReference type="EMBL" id="MXQ73544.1"/>
    </source>
</evidence>
<comment type="caution">
    <text evidence="5">The sequence shown here is derived from an EMBL/GenBank/DDBJ whole genome shotgun (WGS) entry which is preliminary data.</text>
</comment>
<dbReference type="AlphaFoldDB" id="A0A6N8U870"/>
<dbReference type="PROSITE" id="PS50893">
    <property type="entry name" value="ABC_TRANSPORTER_2"/>
    <property type="match status" value="1"/>
</dbReference>
<dbReference type="InterPro" id="IPR027417">
    <property type="entry name" value="P-loop_NTPase"/>
</dbReference>
<evidence type="ECO:0000259" key="4">
    <source>
        <dbReference type="PROSITE" id="PS50893"/>
    </source>
</evidence>
<dbReference type="PANTHER" id="PTHR42798">
    <property type="entry name" value="LIPOPROTEIN-RELEASING SYSTEM ATP-BINDING PROTEIN LOLD"/>
    <property type="match status" value="1"/>
</dbReference>
<dbReference type="GO" id="GO:0005886">
    <property type="term" value="C:plasma membrane"/>
    <property type="evidence" value="ECO:0007669"/>
    <property type="project" value="UniProtKB-ARBA"/>
</dbReference>
<proteinExistence type="inferred from homology"/>
<keyword evidence="2" id="KW-0547">Nucleotide-binding</keyword>
<dbReference type="Pfam" id="PF00005">
    <property type="entry name" value="ABC_tran"/>
    <property type="match status" value="1"/>
</dbReference>
<dbReference type="Proteomes" id="UP000434036">
    <property type="component" value="Unassembled WGS sequence"/>
</dbReference>
<sequence>MSLLSVKNVSYRYENTKRRALKNINIDFEAGKVYCIIGKSGSGKTTLLSLLSGLDVSSEGSILYENNDLGKADRDDYRAHKIGVIFQGYNLLLNKSAYENIELSMAISKSKHTHDRQYILQLLQSVGIDEKTAFRKVLKLSGGEQQRIGIARALSHDPNILLADEPSGNLDQETEAEIIKILVDLAHNQNKCVIIVTHSKKVTKYADEIWGMSSGNLVYAG</sequence>
<dbReference type="RefSeq" id="WP_160624985.1">
    <property type="nucleotide sequence ID" value="NZ_WUUQ01000002.1"/>
</dbReference>
<dbReference type="GO" id="GO:0005524">
    <property type="term" value="F:ATP binding"/>
    <property type="evidence" value="ECO:0007669"/>
    <property type="project" value="UniProtKB-KW"/>
</dbReference>
<dbReference type="Gene3D" id="3.40.50.300">
    <property type="entry name" value="P-loop containing nucleotide triphosphate hydrolases"/>
    <property type="match status" value="1"/>
</dbReference>
<organism evidence="5 6">
    <name type="scientific">Copranaerobaculum intestinale</name>
    <dbReference type="NCBI Taxonomy" id="2692629"/>
    <lineage>
        <taxon>Bacteria</taxon>
        <taxon>Bacillati</taxon>
        <taxon>Bacillota</taxon>
        <taxon>Erysipelotrichia</taxon>
        <taxon>Erysipelotrichales</taxon>
        <taxon>Erysipelotrichaceae</taxon>
        <taxon>Copranaerobaculum</taxon>
    </lineage>
</organism>
<dbReference type="SUPFAM" id="SSF52540">
    <property type="entry name" value="P-loop containing nucleoside triphosphate hydrolases"/>
    <property type="match status" value="1"/>
</dbReference>
<evidence type="ECO:0000313" key="6">
    <source>
        <dbReference type="Proteomes" id="UP000434036"/>
    </source>
</evidence>
<dbReference type="FunFam" id="3.40.50.300:FF:000056">
    <property type="entry name" value="Cell division ATP-binding protein FtsE"/>
    <property type="match status" value="1"/>
</dbReference>
<reference evidence="5 6" key="1">
    <citation type="submission" date="2019-12" db="EMBL/GenBank/DDBJ databases">
        <authorList>
            <person name="Yang R."/>
        </authorList>
    </citation>
    <scope>NUCLEOTIDE SEQUENCE [LARGE SCALE GENOMIC DNA]</scope>
    <source>
        <strain evidence="5 6">DONG20-135</strain>
    </source>
</reference>